<dbReference type="PANTHER" id="PTHR31649:SF1">
    <property type="entry name" value="FARNESOIC ACID O-METHYL TRANSFERASE DOMAIN-CONTAINING PROTEIN"/>
    <property type="match status" value="1"/>
</dbReference>
<sequence>MPISTADFESPAYRWVPVKNGEIPTGQALNVSETYYVGRTNHPDNGELVYGTAASDTKKLWYPWGGVEHTATNYETLVLSEGSEAVWIPTQAPQVPAGAVGDDGTYVGRANVGGRLIPGKYIPYKWGGKFFVALHGKEHELTDGFEVLVVKAKPYTWIPVENGEIPTGAALNVSETYYVGRTRHPGNDELVYGTAASDTKKLWYPWGQQEHAVSNYEVLSIGQGYEARWVAVRAPELPEGALGEEDIYVGRTHIGGRLIPGKYIPHQWGGKFFVALHGEEHELTDGFEVLVIESVY</sequence>
<dbReference type="SMART" id="SM00696">
    <property type="entry name" value="DM9"/>
    <property type="match status" value="4"/>
</dbReference>
<comment type="caution">
    <text evidence="1">The sequence shown here is derived from an EMBL/GenBank/DDBJ whole genome shotgun (WGS) entry which is preliminary data.</text>
</comment>
<accession>A0A1Y1XDJ5</accession>
<dbReference type="PANTHER" id="PTHR31649">
    <property type="entry name" value="AGAP009604-PA"/>
    <property type="match status" value="1"/>
</dbReference>
<dbReference type="EMBL" id="MCFE01000640">
    <property type="protein sequence ID" value="ORX83516.1"/>
    <property type="molecule type" value="Genomic_DNA"/>
</dbReference>
<dbReference type="OrthoDB" id="2142040at2759"/>
<gene>
    <name evidence="1" type="ORF">K493DRAFT_307600</name>
</gene>
<reference evidence="1 2" key="1">
    <citation type="submission" date="2016-07" db="EMBL/GenBank/DDBJ databases">
        <title>Pervasive Adenine N6-methylation of Active Genes in Fungi.</title>
        <authorList>
            <consortium name="DOE Joint Genome Institute"/>
            <person name="Mondo S.J."/>
            <person name="Dannebaum R.O."/>
            <person name="Kuo R.C."/>
            <person name="Labutti K."/>
            <person name="Haridas S."/>
            <person name="Kuo A."/>
            <person name="Salamov A."/>
            <person name="Ahrendt S.R."/>
            <person name="Lipzen A."/>
            <person name="Sullivan W."/>
            <person name="Andreopoulos W.B."/>
            <person name="Clum A."/>
            <person name="Lindquist E."/>
            <person name="Daum C."/>
            <person name="Ramamoorthy G.K."/>
            <person name="Gryganskyi A."/>
            <person name="Culley D."/>
            <person name="Magnuson J.K."/>
            <person name="James T.Y."/>
            <person name="O'Malley M.A."/>
            <person name="Stajich J.E."/>
            <person name="Spatafora J.W."/>
            <person name="Visel A."/>
            <person name="Grigoriev I.V."/>
        </authorList>
    </citation>
    <scope>NUCLEOTIDE SEQUENCE [LARGE SCALE GENOMIC DNA]</scope>
    <source>
        <strain evidence="1 2">CBS 931.73</strain>
    </source>
</reference>
<dbReference type="InterPro" id="IPR006616">
    <property type="entry name" value="DM9_repeat"/>
</dbReference>
<dbReference type="InParanoid" id="A0A1Y1XDJ5"/>
<dbReference type="Proteomes" id="UP000193498">
    <property type="component" value="Unassembled WGS sequence"/>
</dbReference>
<evidence type="ECO:0000313" key="1">
    <source>
        <dbReference type="EMBL" id="ORX83516.1"/>
    </source>
</evidence>
<proteinExistence type="predicted"/>
<name>A0A1Y1XDJ5_9FUNG</name>
<organism evidence="1 2">
    <name type="scientific">Basidiobolus meristosporus CBS 931.73</name>
    <dbReference type="NCBI Taxonomy" id="1314790"/>
    <lineage>
        <taxon>Eukaryota</taxon>
        <taxon>Fungi</taxon>
        <taxon>Fungi incertae sedis</taxon>
        <taxon>Zoopagomycota</taxon>
        <taxon>Entomophthoromycotina</taxon>
        <taxon>Basidiobolomycetes</taxon>
        <taxon>Basidiobolales</taxon>
        <taxon>Basidiobolaceae</taxon>
        <taxon>Basidiobolus</taxon>
    </lineage>
</organism>
<keyword evidence="2" id="KW-1185">Reference proteome</keyword>
<dbReference type="Pfam" id="PF11901">
    <property type="entry name" value="DM9"/>
    <property type="match status" value="4"/>
</dbReference>
<evidence type="ECO:0000313" key="2">
    <source>
        <dbReference type="Proteomes" id="UP000193498"/>
    </source>
</evidence>
<protein>
    <submittedName>
        <fullName evidence="1">Uncharacterized protein</fullName>
    </submittedName>
</protein>
<dbReference type="AlphaFoldDB" id="A0A1Y1XDJ5"/>